<evidence type="ECO:0000256" key="1">
    <source>
        <dbReference type="SAM" id="MobiDB-lite"/>
    </source>
</evidence>
<comment type="caution">
    <text evidence="2">The sequence shown here is derived from an EMBL/GenBank/DDBJ whole genome shotgun (WGS) entry which is preliminary data.</text>
</comment>
<gene>
    <name evidence="2" type="ORF">ACEU0G_000407</name>
</gene>
<feature type="region of interest" description="Disordered" evidence="1">
    <location>
        <begin position="66"/>
        <end position="85"/>
    </location>
</feature>
<dbReference type="RefSeq" id="WP_394164102.1">
    <property type="nucleotide sequence ID" value="NZ_JBHGCJ010000012.1"/>
</dbReference>
<dbReference type="Proteomes" id="UP001605261">
    <property type="component" value="Unassembled WGS sequence"/>
</dbReference>
<organism evidence="2 3">
    <name type="scientific">Stenotrophomonas nematodicola</name>
    <dbReference type="NCBI Taxonomy" id="2656746"/>
    <lineage>
        <taxon>Bacteria</taxon>
        <taxon>Pseudomonadati</taxon>
        <taxon>Pseudomonadota</taxon>
        <taxon>Gammaproteobacteria</taxon>
        <taxon>Lysobacterales</taxon>
        <taxon>Lysobacteraceae</taxon>
        <taxon>Stenotrophomonas</taxon>
    </lineage>
</organism>
<dbReference type="CDD" id="cd14743">
    <property type="entry name" value="PAAR_CT_1"/>
    <property type="match status" value="1"/>
</dbReference>
<keyword evidence="3" id="KW-1185">Reference proteome</keyword>
<accession>A0ABW7D059</accession>
<evidence type="ECO:0000313" key="2">
    <source>
        <dbReference type="EMBL" id="MFG6110530.1"/>
    </source>
</evidence>
<evidence type="ECO:0000313" key="3">
    <source>
        <dbReference type="Proteomes" id="UP001605261"/>
    </source>
</evidence>
<dbReference type="Gene3D" id="2.60.200.60">
    <property type="match status" value="2"/>
</dbReference>
<dbReference type="EMBL" id="JBHGCJ010000012">
    <property type="protein sequence ID" value="MFG6110530.1"/>
    <property type="molecule type" value="Genomic_DNA"/>
</dbReference>
<dbReference type="InterPro" id="IPR008727">
    <property type="entry name" value="PAAR_motif"/>
</dbReference>
<dbReference type="Pfam" id="PF05488">
    <property type="entry name" value="PAAR_motif"/>
    <property type="match status" value="1"/>
</dbReference>
<reference evidence="2 3" key="1">
    <citation type="submission" date="2024-09" db="EMBL/GenBank/DDBJ databases">
        <authorList>
            <consortium name="All-Russian atlas of soil microorganisms"/>
            <consortium name="as a basis for the search for new antimicrobial producers and enzymes with unique properties"/>
            <person name="Sokolova E.A."/>
            <person name="Voronina E.N."/>
        </authorList>
    </citation>
    <scope>NUCLEOTIDE SEQUENCE [LARGE SCALE GENOMIC DNA]</scope>
    <source>
        <strain evidence="2 3">AF-22b-331.1</strain>
    </source>
</reference>
<protein>
    <submittedName>
        <fullName evidence="2">PAAR domain-containing protein</fullName>
    </submittedName>
</protein>
<sequence length="85" mass="8586">MKPVVLVGHRHECPLHGTNEVTSGAASVLFDARQVACVGDTTGCGARITSGASSVTVEGRQVACEGDRTDHGGTLVEGEPGVLIG</sequence>
<name>A0ABW7D059_9GAMM</name>
<proteinExistence type="predicted"/>